<dbReference type="Gene3D" id="3.40.1420.30">
    <property type="match status" value="1"/>
</dbReference>
<evidence type="ECO:0000313" key="2">
    <source>
        <dbReference type="EMBL" id="MEN5379787.1"/>
    </source>
</evidence>
<protein>
    <submittedName>
        <fullName evidence="2">PepSY-like domain-containing protein</fullName>
    </submittedName>
</protein>
<name>A0ABV0BYS3_9SPHI</name>
<feature type="domain" description="Putative beta-lactamase-inhibitor-like PepSY-like" evidence="1">
    <location>
        <begin position="3"/>
        <end position="65"/>
    </location>
</feature>
<accession>A0ABV0BYS3</accession>
<dbReference type="Proteomes" id="UP001409291">
    <property type="component" value="Unassembled WGS sequence"/>
</dbReference>
<dbReference type="InterPro" id="IPR021533">
    <property type="entry name" value="PepSY-like"/>
</dbReference>
<reference evidence="2 3" key="1">
    <citation type="submission" date="2024-04" db="EMBL/GenBank/DDBJ databases">
        <title>WGS of bacteria from Torrens River.</title>
        <authorList>
            <person name="Wyrsch E.R."/>
            <person name="Drigo B."/>
        </authorList>
    </citation>
    <scope>NUCLEOTIDE SEQUENCE [LARGE SCALE GENOMIC DNA]</scope>
    <source>
        <strain evidence="2 3">TWI391</strain>
    </source>
</reference>
<dbReference type="Pfam" id="PF11396">
    <property type="entry name" value="PepSY_like"/>
    <property type="match status" value="1"/>
</dbReference>
<dbReference type="SUPFAM" id="SSF160574">
    <property type="entry name" value="BT0923-like"/>
    <property type="match status" value="1"/>
</dbReference>
<sequence length="69" mass="7968">MVNWNLINGLEGKFSAQDVRKNILSYIILNYPASQVEFIEREDKTYKIDIRGGANLIFDFKGQFVKAIN</sequence>
<comment type="caution">
    <text evidence="2">The sequence shown here is derived from an EMBL/GenBank/DDBJ whole genome shotgun (WGS) entry which is preliminary data.</text>
</comment>
<proteinExistence type="predicted"/>
<keyword evidence="3" id="KW-1185">Reference proteome</keyword>
<dbReference type="EMBL" id="JBDJNQ010000011">
    <property type="protein sequence ID" value="MEN5379787.1"/>
    <property type="molecule type" value="Genomic_DNA"/>
</dbReference>
<gene>
    <name evidence="2" type="ORF">ABE541_21150</name>
</gene>
<evidence type="ECO:0000259" key="1">
    <source>
        <dbReference type="Pfam" id="PF11396"/>
    </source>
</evidence>
<dbReference type="RefSeq" id="WP_208696655.1">
    <property type="nucleotide sequence ID" value="NZ_JBDJLH010000001.1"/>
</dbReference>
<evidence type="ECO:0000313" key="3">
    <source>
        <dbReference type="Proteomes" id="UP001409291"/>
    </source>
</evidence>
<organism evidence="2 3">
    <name type="scientific">Sphingobacterium kitahiroshimense</name>
    <dbReference type="NCBI Taxonomy" id="470446"/>
    <lineage>
        <taxon>Bacteria</taxon>
        <taxon>Pseudomonadati</taxon>
        <taxon>Bacteroidota</taxon>
        <taxon>Sphingobacteriia</taxon>
        <taxon>Sphingobacteriales</taxon>
        <taxon>Sphingobacteriaceae</taxon>
        <taxon>Sphingobacterium</taxon>
    </lineage>
</organism>